<name>A0A9P1CUD6_9DINO</name>
<keyword evidence="2" id="KW-0560">Oxidoreductase</keyword>
<gene>
    <name evidence="4" type="ORF">C1SCF055_LOCUS22965</name>
</gene>
<dbReference type="EMBL" id="CAMXCT010002218">
    <property type="protein sequence ID" value="CAI3996491.1"/>
    <property type="molecule type" value="Genomic_DNA"/>
</dbReference>
<dbReference type="InterPro" id="IPR019818">
    <property type="entry name" value="IsoCit/isopropylmalate_DH_CS"/>
</dbReference>
<protein>
    <submittedName>
        <fullName evidence="6">3-isopropylmalate dehydrogenase</fullName>
    </submittedName>
</protein>
<accession>A0A9P1CUD6</accession>
<dbReference type="SUPFAM" id="SSF53659">
    <property type="entry name" value="Isocitrate/Isopropylmalate dehydrogenase-like"/>
    <property type="match status" value="1"/>
</dbReference>
<dbReference type="GO" id="GO:0051287">
    <property type="term" value="F:NAD binding"/>
    <property type="evidence" value="ECO:0007669"/>
    <property type="project" value="InterPro"/>
</dbReference>
<dbReference type="EMBL" id="CAMXCT020002218">
    <property type="protein sequence ID" value="CAL1149866.1"/>
    <property type="molecule type" value="Genomic_DNA"/>
</dbReference>
<dbReference type="PANTHER" id="PTHR11835:SF34">
    <property type="entry name" value="ISOCITRATE DEHYDROGENASE [NAD] SUBUNIT ALPHA, MITOCHONDRIAL"/>
    <property type="match status" value="1"/>
</dbReference>
<evidence type="ECO:0000313" key="7">
    <source>
        <dbReference type="Proteomes" id="UP001152797"/>
    </source>
</evidence>
<evidence type="ECO:0000313" key="6">
    <source>
        <dbReference type="EMBL" id="CAL4783803.1"/>
    </source>
</evidence>
<evidence type="ECO:0000313" key="5">
    <source>
        <dbReference type="EMBL" id="CAL1149866.1"/>
    </source>
</evidence>
<dbReference type="GO" id="GO:0004449">
    <property type="term" value="F:isocitrate dehydrogenase (NAD+) activity"/>
    <property type="evidence" value="ECO:0007669"/>
    <property type="project" value="TreeGrafter"/>
</dbReference>
<dbReference type="PROSITE" id="PS00470">
    <property type="entry name" value="IDH_IMDH"/>
    <property type="match status" value="1"/>
</dbReference>
<dbReference type="AlphaFoldDB" id="A0A9P1CUD6"/>
<evidence type="ECO:0000313" key="4">
    <source>
        <dbReference type="EMBL" id="CAI3996491.1"/>
    </source>
</evidence>
<evidence type="ECO:0000256" key="1">
    <source>
        <dbReference type="ARBA" id="ARBA00007769"/>
    </source>
</evidence>
<organism evidence="4">
    <name type="scientific">Cladocopium goreaui</name>
    <dbReference type="NCBI Taxonomy" id="2562237"/>
    <lineage>
        <taxon>Eukaryota</taxon>
        <taxon>Sar</taxon>
        <taxon>Alveolata</taxon>
        <taxon>Dinophyceae</taxon>
        <taxon>Suessiales</taxon>
        <taxon>Symbiodiniaceae</taxon>
        <taxon>Cladocopium</taxon>
    </lineage>
</organism>
<dbReference type="Proteomes" id="UP001152797">
    <property type="component" value="Unassembled WGS sequence"/>
</dbReference>
<dbReference type="Gene3D" id="3.40.718.10">
    <property type="entry name" value="Isopropylmalate Dehydrogenase"/>
    <property type="match status" value="1"/>
</dbReference>
<reference evidence="4" key="1">
    <citation type="submission" date="2022-10" db="EMBL/GenBank/DDBJ databases">
        <authorList>
            <person name="Chen Y."/>
            <person name="Dougan E. K."/>
            <person name="Chan C."/>
            <person name="Rhodes N."/>
            <person name="Thang M."/>
        </authorList>
    </citation>
    <scope>NUCLEOTIDE SEQUENCE</scope>
</reference>
<feature type="domain" description="Isopropylmalate dehydrogenase-like" evidence="3">
    <location>
        <begin position="4"/>
        <end position="350"/>
    </location>
</feature>
<dbReference type="SMART" id="SM01329">
    <property type="entry name" value="Iso_dh"/>
    <property type="match status" value="1"/>
</dbReference>
<dbReference type="OrthoDB" id="10261637at2759"/>
<comment type="caution">
    <text evidence="4">The sequence shown here is derived from an EMBL/GenBank/DDBJ whole genome shotgun (WGS) entry which is preliminary data.</text>
</comment>
<reference evidence="5" key="2">
    <citation type="submission" date="2024-04" db="EMBL/GenBank/DDBJ databases">
        <authorList>
            <person name="Chen Y."/>
            <person name="Shah S."/>
            <person name="Dougan E. K."/>
            <person name="Thang M."/>
            <person name="Chan C."/>
        </authorList>
    </citation>
    <scope>NUCLEOTIDE SEQUENCE [LARGE SCALE GENOMIC DNA]</scope>
</reference>
<dbReference type="GO" id="GO:0006099">
    <property type="term" value="P:tricarboxylic acid cycle"/>
    <property type="evidence" value="ECO:0007669"/>
    <property type="project" value="TreeGrafter"/>
</dbReference>
<evidence type="ECO:0000259" key="3">
    <source>
        <dbReference type="SMART" id="SM01329"/>
    </source>
</evidence>
<dbReference type="PANTHER" id="PTHR11835">
    <property type="entry name" value="DECARBOXYLATING DEHYDROGENASES-ISOCITRATE, ISOPROPYLMALATE, TARTRATE"/>
    <property type="match status" value="1"/>
</dbReference>
<dbReference type="InterPro" id="IPR024084">
    <property type="entry name" value="IsoPropMal-DH-like_dom"/>
</dbReference>
<dbReference type="Pfam" id="PF00180">
    <property type="entry name" value="Iso_dh"/>
    <property type="match status" value="1"/>
</dbReference>
<proteinExistence type="inferred from homology"/>
<dbReference type="EMBL" id="CAMXCT030002218">
    <property type="protein sequence ID" value="CAL4783803.1"/>
    <property type="molecule type" value="Genomic_DNA"/>
</dbReference>
<keyword evidence="7" id="KW-1185">Reference proteome</keyword>
<dbReference type="GO" id="GO:0006102">
    <property type="term" value="P:isocitrate metabolic process"/>
    <property type="evidence" value="ECO:0007669"/>
    <property type="project" value="TreeGrafter"/>
</dbReference>
<sequence length="360" mass="38963">MAHRVLFLPGDGVGPELLAAAQVVLRATGVRLKVETMDYGRSYERTHGRGLVGLSVPVSEKHLDAIQRLGTVLKGPIEIDPKTPLLELRGRRFTSANQALRKIFQLYANVRPCRFLEGVKGVKSVKAAFPDTNLVVVRENTEGMYTGEERWEGEAGSSAVATRRITREGTLRVARFAFDFAQKHGRKKVTVAHKANVLRLSDTLFLNCCREVSAAYPQIQYTEQLCDSLLTAMVMHPGRWDVILCENLYGDLVSDLAAGLVGGLGLAPSALYGDQGVAIFEPAHGSAPDIAGKGIVNPTSMLLSASMMLDHLGEVEAARRLEAALATIREGETTPDLGGKAGTMQMAEAVAKKLRTNSKI</sequence>
<dbReference type="GO" id="GO:0000287">
    <property type="term" value="F:magnesium ion binding"/>
    <property type="evidence" value="ECO:0007669"/>
    <property type="project" value="InterPro"/>
</dbReference>
<evidence type="ECO:0000256" key="2">
    <source>
        <dbReference type="ARBA" id="ARBA00023002"/>
    </source>
</evidence>
<comment type="similarity">
    <text evidence="1">Belongs to the isocitrate and isopropylmalate dehydrogenases family.</text>
</comment>
<dbReference type="GO" id="GO:0005739">
    <property type="term" value="C:mitochondrion"/>
    <property type="evidence" value="ECO:0007669"/>
    <property type="project" value="TreeGrafter"/>
</dbReference>